<dbReference type="AlphaFoldDB" id="D7AAU5"/>
<organism evidence="2 3">
    <name type="scientific">Ancylobacter novellus (strain ATCC 8093 / DSM 506 / JCM 20403 / CCM 1077 / IAM 12100 / NBRC 12443 / NCIMB 10456)</name>
    <name type="common">Starkeya novella</name>
    <dbReference type="NCBI Taxonomy" id="639283"/>
    <lineage>
        <taxon>Bacteria</taxon>
        <taxon>Pseudomonadati</taxon>
        <taxon>Pseudomonadota</taxon>
        <taxon>Alphaproteobacteria</taxon>
        <taxon>Hyphomicrobiales</taxon>
        <taxon>Xanthobacteraceae</taxon>
        <taxon>Ancylobacter</taxon>
    </lineage>
</organism>
<dbReference type="HOGENOM" id="CLU_1863937_0_0_5"/>
<feature type="signal peptide" evidence="1">
    <location>
        <begin position="1"/>
        <end position="30"/>
    </location>
</feature>
<evidence type="ECO:0000313" key="2">
    <source>
        <dbReference type="EMBL" id="ADH90962.1"/>
    </source>
</evidence>
<sequence length="141" mass="13295">MAVGADMGRICLTLALVSTVAGLSAGAANAQGACSASGVLSSVQGTVLVNRGAGFVPAAPGSSIPGGTQVSVQGAGRAVVDFSGNMVTVPASTTVAVRPPGCATASATVGQVFVTTAIVGSVIGTAIAVNDNGGTRIPISP</sequence>
<accession>D7AAU5</accession>
<name>D7AAU5_ANCN5</name>
<dbReference type="KEGG" id="sno:Snov_3692"/>
<protein>
    <recommendedName>
        <fullName evidence="4">IPT/TIG domain-containing protein</fullName>
    </recommendedName>
</protein>
<dbReference type="EMBL" id="CP002026">
    <property type="protein sequence ID" value="ADH90962.1"/>
    <property type="molecule type" value="Genomic_DNA"/>
</dbReference>
<dbReference type="Proteomes" id="UP000006633">
    <property type="component" value="Chromosome"/>
</dbReference>
<keyword evidence="1" id="KW-0732">Signal</keyword>
<evidence type="ECO:0000256" key="1">
    <source>
        <dbReference type="SAM" id="SignalP"/>
    </source>
</evidence>
<gene>
    <name evidence="2" type="ordered locus">Snov_3692</name>
</gene>
<reference evidence="2 3" key="1">
    <citation type="journal article" date="2012" name="Stand. Genomic Sci.">
        <title>Complete genome sequence of the facultatively chemolithoautotrophic and methylotrophic alpha Proteobacterium Starkeya novella type strain (ATCC 8093(T)).</title>
        <authorList>
            <person name="Kappler U."/>
            <person name="Davenport K."/>
            <person name="Beatson S."/>
            <person name="Lucas S."/>
            <person name="Lapidus A."/>
            <person name="Copeland A."/>
            <person name="Berry K.W."/>
            <person name="Glavina Del Rio T."/>
            <person name="Hammon N."/>
            <person name="Dalin E."/>
            <person name="Tice H."/>
            <person name="Pitluck S."/>
            <person name="Richardson P."/>
            <person name="Bruce D."/>
            <person name="Goodwin L.A."/>
            <person name="Han C."/>
            <person name="Tapia R."/>
            <person name="Detter J.C."/>
            <person name="Chang Y.J."/>
            <person name="Jeffries C.D."/>
            <person name="Land M."/>
            <person name="Hauser L."/>
            <person name="Kyrpides N.C."/>
            <person name="Goker M."/>
            <person name="Ivanova N."/>
            <person name="Klenk H.P."/>
            <person name="Woyke T."/>
        </authorList>
    </citation>
    <scope>NUCLEOTIDE SEQUENCE [LARGE SCALE GENOMIC DNA]</scope>
    <source>
        <strain evidence="3">ATCC 8093 / DSM 506 / JCM 20403 / CCM 1077 / IAM 12100 / NBRC 12443 / NCIMB 10456</strain>
    </source>
</reference>
<proteinExistence type="predicted"/>
<evidence type="ECO:0008006" key="4">
    <source>
        <dbReference type="Google" id="ProtNLM"/>
    </source>
</evidence>
<evidence type="ECO:0000313" key="3">
    <source>
        <dbReference type="Proteomes" id="UP000006633"/>
    </source>
</evidence>
<feature type="chain" id="PRO_5003092347" description="IPT/TIG domain-containing protein" evidence="1">
    <location>
        <begin position="31"/>
        <end position="141"/>
    </location>
</feature>
<keyword evidence="3" id="KW-1185">Reference proteome</keyword>